<organism evidence="1 2">
    <name type="scientific">Abeliophyllum distichum</name>
    <dbReference type="NCBI Taxonomy" id="126358"/>
    <lineage>
        <taxon>Eukaryota</taxon>
        <taxon>Viridiplantae</taxon>
        <taxon>Streptophyta</taxon>
        <taxon>Embryophyta</taxon>
        <taxon>Tracheophyta</taxon>
        <taxon>Spermatophyta</taxon>
        <taxon>Magnoliopsida</taxon>
        <taxon>eudicotyledons</taxon>
        <taxon>Gunneridae</taxon>
        <taxon>Pentapetalae</taxon>
        <taxon>asterids</taxon>
        <taxon>lamiids</taxon>
        <taxon>Lamiales</taxon>
        <taxon>Oleaceae</taxon>
        <taxon>Forsythieae</taxon>
        <taxon>Abeliophyllum</taxon>
    </lineage>
</organism>
<dbReference type="AlphaFoldDB" id="A0ABD1SG46"/>
<keyword evidence="2" id="KW-1185">Reference proteome</keyword>
<accession>A0ABD1SG46</accession>
<dbReference type="EMBL" id="JBFOLK010000007">
    <property type="protein sequence ID" value="KAL2499441.1"/>
    <property type="molecule type" value="Genomic_DNA"/>
</dbReference>
<gene>
    <name evidence="1" type="ORF">Adt_24991</name>
</gene>
<sequence>MMHSVCELVGHNSRHHLRPDAPNNDFFNVELEPMTLKMDNPVNAKSKGKMVPNRENKGFSSPGQNYNLLFCFMPTLGLCIPCAENVASSGHSTYVPTPVAARVVTKEVKISSMAEELQEIDAQEVTTEKDLRAQIESERIGSFHKHGQMDEVDNISL</sequence>
<proteinExistence type="predicted"/>
<evidence type="ECO:0000313" key="2">
    <source>
        <dbReference type="Proteomes" id="UP001604336"/>
    </source>
</evidence>
<evidence type="ECO:0000313" key="1">
    <source>
        <dbReference type="EMBL" id="KAL2499441.1"/>
    </source>
</evidence>
<protein>
    <submittedName>
        <fullName evidence="1">Uncharacterized protein</fullName>
    </submittedName>
</protein>
<dbReference type="Proteomes" id="UP001604336">
    <property type="component" value="Unassembled WGS sequence"/>
</dbReference>
<comment type="caution">
    <text evidence="1">The sequence shown here is derived from an EMBL/GenBank/DDBJ whole genome shotgun (WGS) entry which is preliminary data.</text>
</comment>
<name>A0ABD1SG46_9LAMI</name>
<reference evidence="2" key="1">
    <citation type="submission" date="2024-07" db="EMBL/GenBank/DDBJ databases">
        <title>Two chromosome-level genome assemblies of Korean endemic species Abeliophyllum distichum and Forsythia ovata (Oleaceae).</title>
        <authorList>
            <person name="Jang H."/>
        </authorList>
    </citation>
    <scope>NUCLEOTIDE SEQUENCE [LARGE SCALE GENOMIC DNA]</scope>
</reference>